<dbReference type="Pfam" id="PF00205">
    <property type="entry name" value="TPP_enzyme_M"/>
    <property type="match status" value="1"/>
</dbReference>
<dbReference type="OrthoDB" id="4494979at2"/>
<dbReference type="GO" id="GO:0009099">
    <property type="term" value="P:L-valine biosynthetic process"/>
    <property type="evidence" value="ECO:0007669"/>
    <property type="project" value="TreeGrafter"/>
</dbReference>
<dbReference type="GO" id="GO:0000287">
    <property type="term" value="F:magnesium ion binding"/>
    <property type="evidence" value="ECO:0007669"/>
    <property type="project" value="InterPro"/>
</dbReference>
<dbReference type="PANTHER" id="PTHR18968">
    <property type="entry name" value="THIAMINE PYROPHOSPHATE ENZYMES"/>
    <property type="match status" value="1"/>
</dbReference>
<feature type="domain" description="Thiamine pyrophosphate enzyme TPP-binding" evidence="5">
    <location>
        <begin position="394"/>
        <end position="487"/>
    </location>
</feature>
<reference evidence="8" key="1">
    <citation type="submission" date="2015-07" db="EMBL/GenBank/DDBJ databases">
        <title>Fjat-14235 jcm11544.</title>
        <authorList>
            <person name="Liu B."/>
            <person name="Wang J."/>
            <person name="Zhu Y."/>
            <person name="Liu G."/>
            <person name="Chen Q."/>
            <person name="Chen Z."/>
            <person name="Lan J."/>
            <person name="Che J."/>
            <person name="Ge C."/>
            <person name="Shi H."/>
            <person name="Pan Z."/>
            <person name="Liu X."/>
        </authorList>
    </citation>
    <scope>NUCLEOTIDE SEQUENCE [LARGE SCALE GENOMIC DNA]</scope>
    <source>
        <strain evidence="8">JCM 11544</strain>
    </source>
</reference>
<evidence type="ECO:0000259" key="4">
    <source>
        <dbReference type="Pfam" id="PF00205"/>
    </source>
</evidence>
<evidence type="ECO:0000256" key="1">
    <source>
        <dbReference type="ARBA" id="ARBA00007812"/>
    </source>
</evidence>
<dbReference type="GO" id="GO:0030976">
    <property type="term" value="F:thiamine pyrophosphate binding"/>
    <property type="evidence" value="ECO:0007669"/>
    <property type="project" value="InterPro"/>
</dbReference>
<dbReference type="CDD" id="cd07035">
    <property type="entry name" value="TPP_PYR_POX_like"/>
    <property type="match status" value="1"/>
</dbReference>
<dbReference type="InterPro" id="IPR029061">
    <property type="entry name" value="THDP-binding"/>
</dbReference>
<dbReference type="Proteomes" id="UP000037405">
    <property type="component" value="Unassembled WGS sequence"/>
</dbReference>
<dbReference type="InterPro" id="IPR012001">
    <property type="entry name" value="Thiamin_PyroP_enz_TPP-bd_dom"/>
</dbReference>
<evidence type="ECO:0008006" key="9">
    <source>
        <dbReference type="Google" id="ProtNLM"/>
    </source>
</evidence>
<dbReference type="AlphaFoldDB" id="A0A0M0G4V0"/>
<dbReference type="GO" id="GO:0050660">
    <property type="term" value="F:flavin adenine dinucleotide binding"/>
    <property type="evidence" value="ECO:0007669"/>
    <property type="project" value="TreeGrafter"/>
</dbReference>
<accession>A0A0M0G4V0</accession>
<dbReference type="InterPro" id="IPR012000">
    <property type="entry name" value="Thiamin_PyroP_enz_cen_dom"/>
</dbReference>
<dbReference type="STRING" id="189381.GCA_900166615_01342"/>
<dbReference type="Pfam" id="PF02776">
    <property type="entry name" value="TPP_enzyme_N"/>
    <property type="match status" value="1"/>
</dbReference>
<comment type="similarity">
    <text evidence="1 3">Belongs to the TPP enzyme family.</text>
</comment>
<dbReference type="Pfam" id="PF02775">
    <property type="entry name" value="TPP_enzyme_C"/>
    <property type="match status" value="1"/>
</dbReference>
<sequence>MPKSVLKIVADRLSQLNTEIVFGLPSDDLQLMNHVQENAIEYLVTKDQRNALFMAAGYALASGKLGVCNVGKGPALTNSLTGVLEARSLSVPILIIAAGTSTLKYGEEKAFQEANQMDMVSPLAKWSHRLESAESIHWVLKKALYLTMNGTPGPVYIEIPEDIGRIEIEDVDGDVPAQHTGKPVPSATSIHAASELIQHSERPVLLLGGGCRTIGDHSLLPRLADRLQSPVFSTASGRGSFPETHSLFCGLAGLYCPEVMKEIIAESDLVLSLGSKLEETALFGWEAMLEEKHLIEINLNEDHFNHSFNSLKLVGDVGESLSLLYDALESIEIASRGDVKRAKNRLVTESRRVIDEESPLKVVHILERIQRGEQLPGIFVHENGLQDMWSYFYPYLTLNEGQTSIVPSEQTSLGFGCAASIGAAKAKKDQMVVALVGDGAFNLFSPELMTVAHNQIPVIYIVLKNGGYGWLEYQNKHASPSPFVNTDTPLVQLQHPQLSVLCLTAKEELDDIWEKAQDLYALGQTVIIEATITINDVPPPLNEIHGDFPVKEHV</sequence>
<keyword evidence="2 3" id="KW-0786">Thiamine pyrophosphate</keyword>
<dbReference type="PANTHER" id="PTHR18968:SF13">
    <property type="entry name" value="ACETOLACTATE SYNTHASE CATALYTIC SUBUNIT, MITOCHONDRIAL"/>
    <property type="match status" value="1"/>
</dbReference>
<evidence type="ECO:0000256" key="2">
    <source>
        <dbReference type="ARBA" id="ARBA00023052"/>
    </source>
</evidence>
<dbReference type="InterPro" id="IPR011766">
    <property type="entry name" value="TPP_enzyme_TPP-bd"/>
</dbReference>
<comment type="caution">
    <text evidence="7">The sequence shown here is derived from an EMBL/GenBank/DDBJ whole genome shotgun (WGS) entry which is preliminary data.</text>
</comment>
<name>A0A0M0G4V0_9BACI</name>
<dbReference type="SUPFAM" id="SSF52467">
    <property type="entry name" value="DHS-like NAD/FAD-binding domain"/>
    <property type="match status" value="1"/>
</dbReference>
<dbReference type="InterPro" id="IPR045229">
    <property type="entry name" value="TPP_enz"/>
</dbReference>
<evidence type="ECO:0000256" key="3">
    <source>
        <dbReference type="RuleBase" id="RU362132"/>
    </source>
</evidence>
<dbReference type="GO" id="GO:0003984">
    <property type="term" value="F:acetolactate synthase activity"/>
    <property type="evidence" value="ECO:0007669"/>
    <property type="project" value="TreeGrafter"/>
</dbReference>
<organism evidence="7 8">
    <name type="scientific">Rossellomorea marisflavi</name>
    <dbReference type="NCBI Taxonomy" id="189381"/>
    <lineage>
        <taxon>Bacteria</taxon>
        <taxon>Bacillati</taxon>
        <taxon>Bacillota</taxon>
        <taxon>Bacilli</taxon>
        <taxon>Bacillales</taxon>
        <taxon>Bacillaceae</taxon>
        <taxon>Rossellomorea</taxon>
    </lineage>
</organism>
<dbReference type="CDD" id="cd00568">
    <property type="entry name" value="TPP_enzymes"/>
    <property type="match status" value="1"/>
</dbReference>
<dbReference type="RefSeq" id="WP_053428478.1">
    <property type="nucleotide sequence ID" value="NZ_LGUE01000004.1"/>
</dbReference>
<evidence type="ECO:0000259" key="5">
    <source>
        <dbReference type="Pfam" id="PF02775"/>
    </source>
</evidence>
<keyword evidence="8" id="KW-1185">Reference proteome</keyword>
<dbReference type="InterPro" id="IPR029035">
    <property type="entry name" value="DHS-like_NAD/FAD-binding_dom"/>
</dbReference>
<feature type="domain" description="Thiamine pyrophosphate enzyme central" evidence="4">
    <location>
        <begin position="190"/>
        <end position="323"/>
    </location>
</feature>
<feature type="domain" description="Thiamine pyrophosphate enzyme N-terminal TPP-binding" evidence="6">
    <location>
        <begin position="6"/>
        <end position="119"/>
    </location>
</feature>
<dbReference type="GO" id="GO:0005948">
    <property type="term" value="C:acetolactate synthase complex"/>
    <property type="evidence" value="ECO:0007669"/>
    <property type="project" value="TreeGrafter"/>
</dbReference>
<evidence type="ECO:0000313" key="8">
    <source>
        <dbReference type="Proteomes" id="UP000037405"/>
    </source>
</evidence>
<evidence type="ECO:0000259" key="6">
    <source>
        <dbReference type="Pfam" id="PF02776"/>
    </source>
</evidence>
<protein>
    <recommendedName>
        <fullName evidence="9">Thiamine pyrophosphate-binding protein</fullName>
    </recommendedName>
</protein>
<proteinExistence type="inferred from homology"/>
<dbReference type="GO" id="GO:0009097">
    <property type="term" value="P:isoleucine biosynthetic process"/>
    <property type="evidence" value="ECO:0007669"/>
    <property type="project" value="TreeGrafter"/>
</dbReference>
<dbReference type="Gene3D" id="3.40.50.970">
    <property type="match status" value="2"/>
</dbReference>
<dbReference type="SUPFAM" id="SSF52518">
    <property type="entry name" value="Thiamin diphosphate-binding fold (THDP-binding)"/>
    <property type="match status" value="2"/>
</dbReference>
<dbReference type="Gene3D" id="3.40.50.1220">
    <property type="entry name" value="TPP-binding domain"/>
    <property type="match status" value="1"/>
</dbReference>
<gene>
    <name evidence="7" type="ORF">AF331_12795</name>
</gene>
<dbReference type="EMBL" id="LGUE01000004">
    <property type="protein sequence ID" value="KON84875.1"/>
    <property type="molecule type" value="Genomic_DNA"/>
</dbReference>
<evidence type="ECO:0000313" key="7">
    <source>
        <dbReference type="EMBL" id="KON84875.1"/>
    </source>
</evidence>
<dbReference type="PATRIC" id="fig|189381.12.peg.2601"/>